<evidence type="ECO:0008006" key="3">
    <source>
        <dbReference type="Google" id="ProtNLM"/>
    </source>
</evidence>
<name>A0A1V2GZ13_9PROT</name>
<keyword evidence="2" id="KW-1185">Reference proteome</keyword>
<sequence>MFCGSSTVRQFQRDFPGRFSYNVFSGASIKGLPRLGSTVGHGEVIRHLARAPQRKKLFLMLGNADTDFGYYHGLAGGGTDDAAAFAAERVGIYGQFLTALLEEDDGAGLIETIGVLGLQPSPLLDAHFIDVVVGHTRACRDSLRAAGDRVDLGHAARIARVVDFNDRLAAGLPRHPKLRFFRIDHAMLDDAGSLIGRFFPSHPHEHHAVKNETFREWRQVLAPEIACYRKR</sequence>
<gene>
    <name evidence="1" type="ORF">BKE38_18405</name>
</gene>
<evidence type="ECO:0000313" key="2">
    <source>
        <dbReference type="Proteomes" id="UP000188879"/>
    </source>
</evidence>
<organism evidence="1 2">
    <name type="scientific">Teichococcus deserti</name>
    <dbReference type="NCBI Taxonomy" id="1817963"/>
    <lineage>
        <taxon>Bacteria</taxon>
        <taxon>Pseudomonadati</taxon>
        <taxon>Pseudomonadota</taxon>
        <taxon>Alphaproteobacteria</taxon>
        <taxon>Acetobacterales</taxon>
        <taxon>Roseomonadaceae</taxon>
        <taxon>Roseomonas</taxon>
    </lineage>
</organism>
<dbReference type="Proteomes" id="UP000188879">
    <property type="component" value="Unassembled WGS sequence"/>
</dbReference>
<dbReference type="AlphaFoldDB" id="A0A1V2GZ13"/>
<proteinExistence type="predicted"/>
<evidence type="ECO:0000313" key="1">
    <source>
        <dbReference type="EMBL" id="ONG50395.1"/>
    </source>
</evidence>
<reference evidence="1 2" key="1">
    <citation type="submission" date="2016-10" db="EMBL/GenBank/DDBJ databases">
        <title>Draft Genome sequence of Roseomonas sp. strain M3.</title>
        <authorList>
            <person name="Subhash Y."/>
            <person name="Lee S."/>
        </authorList>
    </citation>
    <scope>NUCLEOTIDE SEQUENCE [LARGE SCALE GENOMIC DNA]</scope>
    <source>
        <strain evidence="1 2">M3</strain>
    </source>
</reference>
<dbReference type="EMBL" id="MLCO01000190">
    <property type="protein sequence ID" value="ONG50395.1"/>
    <property type="molecule type" value="Genomic_DNA"/>
</dbReference>
<accession>A0A1V2GZ13</accession>
<comment type="caution">
    <text evidence="1">The sequence shown here is derived from an EMBL/GenBank/DDBJ whole genome shotgun (WGS) entry which is preliminary data.</text>
</comment>
<protein>
    <recommendedName>
        <fullName evidence="3">SGNH hydrolase-type esterase domain-containing protein</fullName>
    </recommendedName>
</protein>